<comment type="catalytic activity">
    <reaction evidence="13">
        <text>Successive hydrolysis of beta-D-glucose units from the non-reducing ends of (1-&gt;3)-beta-D-glucans, releasing alpha-glucose.</text>
        <dbReference type="EC" id="3.2.1.58"/>
    </reaction>
</comment>
<evidence type="ECO:0000256" key="4">
    <source>
        <dbReference type="ARBA" id="ARBA00011245"/>
    </source>
</evidence>
<dbReference type="GO" id="GO:0004338">
    <property type="term" value="F:glucan exo-1,3-beta-glucosidase activity"/>
    <property type="evidence" value="ECO:0007669"/>
    <property type="project" value="UniProtKB-EC"/>
</dbReference>
<dbReference type="InterPro" id="IPR001547">
    <property type="entry name" value="Glyco_hydro_5"/>
</dbReference>
<dbReference type="InterPro" id="IPR050386">
    <property type="entry name" value="Glycosyl_hydrolase_5"/>
</dbReference>
<evidence type="ECO:0000259" key="19">
    <source>
        <dbReference type="Pfam" id="PF00150"/>
    </source>
</evidence>
<keyword evidence="9" id="KW-0119">Carbohydrate metabolism</keyword>
<evidence type="ECO:0000256" key="6">
    <source>
        <dbReference type="ARBA" id="ARBA00022729"/>
    </source>
</evidence>
<comment type="subcellular location">
    <subcellularLocation>
        <location evidence="2">Secreted</location>
    </subcellularLocation>
</comment>
<evidence type="ECO:0000313" key="21">
    <source>
        <dbReference type="Proteomes" id="UP000184073"/>
    </source>
</evidence>
<dbReference type="VEuPathDB" id="FungiDB:ASPVEDRAFT_54342"/>
<dbReference type="GeneID" id="63730432"/>
<dbReference type="PANTHER" id="PTHR31297:SF1">
    <property type="entry name" value="GLUCAN 1,3-BETA-GLUCOSIDASE I_II-RELATED"/>
    <property type="match status" value="1"/>
</dbReference>
<evidence type="ECO:0000256" key="11">
    <source>
        <dbReference type="ARBA" id="ARBA00023316"/>
    </source>
</evidence>
<comment type="similarity">
    <text evidence="3 18">Belongs to the glycosyl hydrolase 5 (cellulase A) family.</text>
</comment>
<protein>
    <recommendedName>
        <fullName evidence="15">glucan 1,3-beta-glucosidase</fullName>
        <ecNumber evidence="15">3.2.1.58</ecNumber>
    </recommendedName>
    <alternativeName>
        <fullName evidence="17">Exo-1,3-beta-glucanase 1</fullName>
    </alternativeName>
    <alternativeName>
        <fullName evidence="16">Exo-1,3-beta-glucanase A</fullName>
    </alternativeName>
</protein>
<dbReference type="GO" id="GO:0005576">
    <property type="term" value="C:extracellular region"/>
    <property type="evidence" value="ECO:0007669"/>
    <property type="project" value="UniProtKB-SubCell"/>
</dbReference>
<evidence type="ECO:0000256" key="16">
    <source>
        <dbReference type="ARBA" id="ARBA00041261"/>
    </source>
</evidence>
<dbReference type="GO" id="GO:0009251">
    <property type="term" value="P:glucan catabolic process"/>
    <property type="evidence" value="ECO:0007669"/>
    <property type="project" value="TreeGrafter"/>
</dbReference>
<evidence type="ECO:0000313" key="20">
    <source>
        <dbReference type="EMBL" id="OJJ04113.1"/>
    </source>
</evidence>
<keyword evidence="11" id="KW-0961">Cell wall biogenesis/degradation</keyword>
<accession>A0A1L9PRI5</accession>
<dbReference type="SUPFAM" id="SSF51445">
    <property type="entry name" value="(Trans)glycosidases"/>
    <property type="match status" value="1"/>
</dbReference>
<evidence type="ECO:0000256" key="15">
    <source>
        <dbReference type="ARBA" id="ARBA00038929"/>
    </source>
</evidence>
<organism evidence="20 21">
    <name type="scientific">Aspergillus versicolor CBS 583.65</name>
    <dbReference type="NCBI Taxonomy" id="1036611"/>
    <lineage>
        <taxon>Eukaryota</taxon>
        <taxon>Fungi</taxon>
        <taxon>Dikarya</taxon>
        <taxon>Ascomycota</taxon>
        <taxon>Pezizomycotina</taxon>
        <taxon>Eurotiomycetes</taxon>
        <taxon>Eurotiomycetidae</taxon>
        <taxon>Eurotiales</taxon>
        <taxon>Aspergillaceae</taxon>
        <taxon>Aspergillus</taxon>
        <taxon>Aspergillus subgen. Nidulantes</taxon>
    </lineage>
</organism>
<name>A0A1L9PRI5_ASPVE</name>
<comment type="subunit">
    <text evidence="4">Monomer.</text>
</comment>
<comment type="function">
    <text evidence="14">Beta-glucanases participate in the metabolism of beta-glucan, the main structural component of the cell wall. It could also function biosynthetically as a transglycosylase.</text>
</comment>
<keyword evidence="12" id="KW-0624">Polysaccharide degradation</keyword>
<dbReference type="Gene3D" id="3.20.20.80">
    <property type="entry name" value="Glycosidases"/>
    <property type="match status" value="1"/>
</dbReference>
<comment type="cofactor">
    <cofactor evidence="1">
        <name>Mn(2+)</name>
        <dbReference type="ChEBI" id="CHEBI:29035"/>
    </cofactor>
</comment>
<evidence type="ECO:0000256" key="14">
    <source>
        <dbReference type="ARBA" id="ARBA00037254"/>
    </source>
</evidence>
<evidence type="ECO:0000256" key="1">
    <source>
        <dbReference type="ARBA" id="ARBA00001936"/>
    </source>
</evidence>
<evidence type="ECO:0000256" key="8">
    <source>
        <dbReference type="ARBA" id="ARBA00023211"/>
    </source>
</evidence>
<dbReference type="FunFam" id="3.20.20.80:FF:000033">
    <property type="entry name" value="Glucan 1,3-beta-glucosidase A"/>
    <property type="match status" value="1"/>
</dbReference>
<evidence type="ECO:0000256" key="2">
    <source>
        <dbReference type="ARBA" id="ARBA00004613"/>
    </source>
</evidence>
<keyword evidence="8" id="KW-0464">Manganese</keyword>
<dbReference type="Pfam" id="PF00150">
    <property type="entry name" value="Cellulase"/>
    <property type="match status" value="1"/>
</dbReference>
<gene>
    <name evidence="20" type="ORF">ASPVEDRAFT_54342</name>
</gene>
<proteinExistence type="inferred from homology"/>
<evidence type="ECO:0000256" key="12">
    <source>
        <dbReference type="ARBA" id="ARBA00023326"/>
    </source>
</evidence>
<dbReference type="AlphaFoldDB" id="A0A1L9PRI5"/>
<dbReference type="Proteomes" id="UP000184073">
    <property type="component" value="Unassembled WGS sequence"/>
</dbReference>
<dbReference type="EC" id="3.2.1.58" evidence="15"/>
<evidence type="ECO:0000256" key="7">
    <source>
        <dbReference type="ARBA" id="ARBA00022801"/>
    </source>
</evidence>
<dbReference type="GO" id="GO:0009986">
    <property type="term" value="C:cell surface"/>
    <property type="evidence" value="ECO:0007669"/>
    <property type="project" value="TreeGrafter"/>
</dbReference>
<evidence type="ECO:0000256" key="9">
    <source>
        <dbReference type="ARBA" id="ARBA00023277"/>
    </source>
</evidence>
<keyword evidence="21" id="KW-1185">Reference proteome</keyword>
<evidence type="ECO:0000256" key="13">
    <source>
        <dbReference type="ARBA" id="ARBA00036824"/>
    </source>
</evidence>
<dbReference type="InterPro" id="IPR017853">
    <property type="entry name" value="GH"/>
</dbReference>
<evidence type="ECO:0000256" key="10">
    <source>
        <dbReference type="ARBA" id="ARBA00023295"/>
    </source>
</evidence>
<dbReference type="GO" id="GO:0071555">
    <property type="term" value="P:cell wall organization"/>
    <property type="evidence" value="ECO:0007669"/>
    <property type="project" value="UniProtKB-KW"/>
</dbReference>
<dbReference type="EMBL" id="KV878131">
    <property type="protein sequence ID" value="OJJ04113.1"/>
    <property type="molecule type" value="Genomic_DNA"/>
</dbReference>
<keyword evidence="7 18" id="KW-0378">Hydrolase</keyword>
<evidence type="ECO:0000256" key="3">
    <source>
        <dbReference type="ARBA" id="ARBA00005641"/>
    </source>
</evidence>
<dbReference type="PANTHER" id="PTHR31297">
    <property type="entry name" value="GLUCAN ENDO-1,6-BETA-GLUCOSIDASE B"/>
    <property type="match status" value="1"/>
</dbReference>
<dbReference type="RefSeq" id="XP_040669875.1">
    <property type="nucleotide sequence ID" value="XM_040814921.1"/>
</dbReference>
<evidence type="ECO:0000256" key="18">
    <source>
        <dbReference type="RuleBase" id="RU361153"/>
    </source>
</evidence>
<evidence type="ECO:0000256" key="5">
    <source>
        <dbReference type="ARBA" id="ARBA00022525"/>
    </source>
</evidence>
<keyword evidence="10 18" id="KW-0326">Glycosidase</keyword>
<reference evidence="21" key="1">
    <citation type="journal article" date="2017" name="Genome Biol.">
        <title>Comparative genomics reveals high biological diversity and specific adaptations in the industrially and medically important fungal genus Aspergillus.</title>
        <authorList>
            <person name="de Vries R.P."/>
            <person name="Riley R."/>
            <person name="Wiebenga A."/>
            <person name="Aguilar-Osorio G."/>
            <person name="Amillis S."/>
            <person name="Uchima C.A."/>
            <person name="Anderluh G."/>
            <person name="Asadollahi M."/>
            <person name="Askin M."/>
            <person name="Barry K."/>
            <person name="Battaglia E."/>
            <person name="Bayram O."/>
            <person name="Benocci T."/>
            <person name="Braus-Stromeyer S.A."/>
            <person name="Caldana C."/>
            <person name="Canovas D."/>
            <person name="Cerqueira G.C."/>
            <person name="Chen F."/>
            <person name="Chen W."/>
            <person name="Choi C."/>
            <person name="Clum A."/>
            <person name="Dos Santos R.A."/>
            <person name="Damasio A.R."/>
            <person name="Diallinas G."/>
            <person name="Emri T."/>
            <person name="Fekete E."/>
            <person name="Flipphi M."/>
            <person name="Freyberg S."/>
            <person name="Gallo A."/>
            <person name="Gournas C."/>
            <person name="Habgood R."/>
            <person name="Hainaut M."/>
            <person name="Harispe M.L."/>
            <person name="Henrissat B."/>
            <person name="Hilden K.S."/>
            <person name="Hope R."/>
            <person name="Hossain A."/>
            <person name="Karabika E."/>
            <person name="Karaffa L."/>
            <person name="Karanyi Z."/>
            <person name="Krasevec N."/>
            <person name="Kuo A."/>
            <person name="Kusch H."/>
            <person name="LaButti K."/>
            <person name="Lagendijk E.L."/>
            <person name="Lapidus A."/>
            <person name="Levasseur A."/>
            <person name="Lindquist E."/>
            <person name="Lipzen A."/>
            <person name="Logrieco A.F."/>
            <person name="MacCabe A."/>
            <person name="Maekelae M.R."/>
            <person name="Malavazi I."/>
            <person name="Melin P."/>
            <person name="Meyer V."/>
            <person name="Mielnichuk N."/>
            <person name="Miskei M."/>
            <person name="Molnar A.P."/>
            <person name="Mule G."/>
            <person name="Ngan C.Y."/>
            <person name="Orejas M."/>
            <person name="Orosz E."/>
            <person name="Ouedraogo J.P."/>
            <person name="Overkamp K.M."/>
            <person name="Park H.-S."/>
            <person name="Perrone G."/>
            <person name="Piumi F."/>
            <person name="Punt P.J."/>
            <person name="Ram A.F."/>
            <person name="Ramon A."/>
            <person name="Rauscher S."/>
            <person name="Record E."/>
            <person name="Riano-Pachon D.M."/>
            <person name="Robert V."/>
            <person name="Roehrig J."/>
            <person name="Ruller R."/>
            <person name="Salamov A."/>
            <person name="Salih N.S."/>
            <person name="Samson R.A."/>
            <person name="Sandor E."/>
            <person name="Sanguinetti M."/>
            <person name="Schuetze T."/>
            <person name="Sepcic K."/>
            <person name="Shelest E."/>
            <person name="Sherlock G."/>
            <person name="Sophianopoulou V."/>
            <person name="Squina F.M."/>
            <person name="Sun H."/>
            <person name="Susca A."/>
            <person name="Todd R.B."/>
            <person name="Tsang A."/>
            <person name="Unkles S.E."/>
            <person name="van de Wiele N."/>
            <person name="van Rossen-Uffink D."/>
            <person name="Oliveira J.V."/>
            <person name="Vesth T.C."/>
            <person name="Visser J."/>
            <person name="Yu J.-H."/>
            <person name="Zhou M."/>
            <person name="Andersen M.R."/>
            <person name="Archer D.B."/>
            <person name="Baker S.E."/>
            <person name="Benoit I."/>
            <person name="Brakhage A.A."/>
            <person name="Braus G.H."/>
            <person name="Fischer R."/>
            <person name="Frisvad J.C."/>
            <person name="Goldman G.H."/>
            <person name="Houbraken J."/>
            <person name="Oakley B."/>
            <person name="Pocsi I."/>
            <person name="Scazzocchio C."/>
            <person name="Seiboth B."/>
            <person name="vanKuyk P.A."/>
            <person name="Wortman J."/>
            <person name="Dyer P.S."/>
            <person name="Grigoriev I.V."/>
        </authorList>
    </citation>
    <scope>NUCLEOTIDE SEQUENCE [LARGE SCALE GENOMIC DNA]</scope>
    <source>
        <strain evidence="21">CBS 583.65</strain>
    </source>
</reference>
<keyword evidence="6" id="KW-0732">Signal</keyword>
<sequence>MISRFLQGALLTLSISAVSTLKISLTLSSRLQSRAADNADQIRGVNLGGWLVIEPWITPTLFEGAGDGAVDEYTLTQILGPDEATERLSKHWSSFITEGDFSSIANAGLSHVRIPVGYWAAAPIEGEPYVDGQLKYLDNAVAWARTNNLKVIVDLHGAPGSQNGFDNSGRKGPIEWQQGDTVEQTLRAIDVLAQRYLTDGDDVSIEALNEPHIPGGINKDQLKDYYGKTISIVLENNPGATLVLHDGFDATESWNGFMSGDNVIMDTHHYEVFEGSQNAWSIDQHVDAACKFGREHLQAVDKPVVVGEWSGALTDCTKYLNGRGIGSRYEGSLASDGAVGPCGTKSEGSVADLSEEEISNTRRFIEAQLDAYELRNGWLFWTWKTEGAPGWDMKDLIENRVFPQPLTDRQYPNQCGTA</sequence>
<keyword evidence="5" id="KW-0964">Secreted</keyword>
<feature type="domain" description="Glycoside hydrolase family 5" evidence="19">
    <location>
        <begin position="86"/>
        <end position="315"/>
    </location>
</feature>
<dbReference type="OrthoDB" id="62120at2759"/>
<dbReference type="STRING" id="1036611.A0A1L9PRI5"/>
<evidence type="ECO:0000256" key="17">
    <source>
        <dbReference type="ARBA" id="ARBA00041265"/>
    </source>
</evidence>